<dbReference type="AlphaFoldDB" id="K0J7V4"/>
<dbReference type="InterPro" id="IPR045527">
    <property type="entry name" value="DUF6470"/>
</dbReference>
<reference evidence="2 3" key="1">
    <citation type="submission" date="2011-01" db="EMBL/GenBank/DDBJ databases">
        <title>Whole genome sequence of Amphibacillus xylinus NBRC 15112.</title>
        <authorList>
            <person name="Nakazawa H."/>
            <person name="Katano Y."/>
            <person name="Nakamura S."/>
            <person name="Sasagawa M."/>
            <person name="Fukada J."/>
            <person name="Arai T."/>
            <person name="Sasakura N."/>
            <person name="Mochizuki D."/>
            <person name="Hosoyama A."/>
            <person name="Harada K."/>
            <person name="Horikawa H."/>
            <person name="Kato Y."/>
            <person name="Harada T."/>
            <person name="Sasaki K."/>
            <person name="Sekiguchi M."/>
            <person name="Hodoyama M."/>
            <person name="Nishiko R."/>
            <person name="Narita H."/>
            <person name="Hanamaki A."/>
            <person name="Hata C."/>
            <person name="Konno Y."/>
            <person name="Niimura Y."/>
            <person name="Yamazaki S."/>
            <person name="Fujita N."/>
        </authorList>
    </citation>
    <scope>NUCLEOTIDE SEQUENCE [LARGE SCALE GENOMIC DNA]</scope>
    <source>
        <strain evidence="3">ATCC 51415 / DSM 6626 / JCM 7361 / LMG 17667 / NBRC 15112 / Ep01</strain>
    </source>
</reference>
<name>K0J7V4_AMPXN</name>
<dbReference type="STRING" id="698758.AXY_18910"/>
<dbReference type="RefSeq" id="WP_015010610.1">
    <property type="nucleotide sequence ID" value="NC_018704.1"/>
</dbReference>
<keyword evidence="3" id="KW-1185">Reference proteome</keyword>
<dbReference type="EMBL" id="AP012050">
    <property type="protein sequence ID" value="BAM48023.1"/>
    <property type="molecule type" value="Genomic_DNA"/>
</dbReference>
<dbReference type="eggNOG" id="ENOG5031RPF">
    <property type="taxonomic scope" value="Bacteria"/>
</dbReference>
<protein>
    <submittedName>
        <fullName evidence="2">Uncharacterized protein</fullName>
    </submittedName>
</protein>
<dbReference type="OrthoDB" id="2112831at2"/>
<dbReference type="HOGENOM" id="CLU_117584_2_0_9"/>
<gene>
    <name evidence="2" type="ordered locus">AXY_18910</name>
</gene>
<sequence length="196" mass="22644">MRLPQVRMQSQLAQISIHTQNAHQEIKQPKATQEIQQPSADFSIRTRPGKLTIDQSKAWYDMGLKSPLVSRNDWAREGYQNFMEAIAKRRREGDELMKIENGGNPLIAQATRNAHKDPKMVNIKFIPSVFSVKTDYQPAEVDIRIEPNQPIIRHTTNKPIMTYTPGRVTTGIKQEQDLVIDFDNLYYRSFGFEMLI</sequence>
<proteinExistence type="predicted"/>
<evidence type="ECO:0000313" key="3">
    <source>
        <dbReference type="Proteomes" id="UP000006294"/>
    </source>
</evidence>
<organism evidence="2 3">
    <name type="scientific">Amphibacillus xylanus (strain ATCC 51415 / DSM 6626 / JCM 7361 / LMG 17667 / NBRC 15112 / Ep01)</name>
    <dbReference type="NCBI Taxonomy" id="698758"/>
    <lineage>
        <taxon>Bacteria</taxon>
        <taxon>Bacillati</taxon>
        <taxon>Bacillota</taxon>
        <taxon>Bacilli</taxon>
        <taxon>Bacillales</taxon>
        <taxon>Bacillaceae</taxon>
        <taxon>Amphibacillus</taxon>
    </lineage>
</organism>
<dbReference type="Proteomes" id="UP000006294">
    <property type="component" value="Chromosome"/>
</dbReference>
<dbReference type="KEGG" id="axl:AXY_18910"/>
<accession>K0J7V4</accession>
<evidence type="ECO:0000256" key="1">
    <source>
        <dbReference type="SAM" id="MobiDB-lite"/>
    </source>
</evidence>
<dbReference type="Pfam" id="PF20074">
    <property type="entry name" value="DUF6470"/>
    <property type="match status" value="1"/>
</dbReference>
<dbReference type="PATRIC" id="fig|698758.3.peg.1892"/>
<feature type="compositionally biased region" description="Polar residues" evidence="1">
    <location>
        <begin position="30"/>
        <end position="40"/>
    </location>
</feature>
<feature type="region of interest" description="Disordered" evidence="1">
    <location>
        <begin position="23"/>
        <end position="43"/>
    </location>
</feature>
<evidence type="ECO:0000313" key="2">
    <source>
        <dbReference type="EMBL" id="BAM48023.1"/>
    </source>
</evidence>